<accession>A0AAV9J1Z8</accession>
<proteinExistence type="predicted"/>
<protein>
    <submittedName>
        <fullName evidence="2">Uncharacterized protein</fullName>
    </submittedName>
</protein>
<reference evidence="2 3" key="1">
    <citation type="submission" date="2022-07" db="EMBL/GenBank/DDBJ databases">
        <title>Genome-wide signatures of adaptation to extreme environments.</title>
        <authorList>
            <person name="Cho C.H."/>
            <person name="Yoon H.S."/>
        </authorList>
    </citation>
    <scope>NUCLEOTIDE SEQUENCE [LARGE SCALE GENOMIC DNA]</scope>
    <source>
        <strain evidence="2 3">DBV 063 E5</strain>
    </source>
</reference>
<evidence type="ECO:0000256" key="1">
    <source>
        <dbReference type="SAM" id="MobiDB-lite"/>
    </source>
</evidence>
<feature type="compositionally biased region" description="Basic residues" evidence="1">
    <location>
        <begin position="78"/>
        <end position="87"/>
    </location>
</feature>
<evidence type="ECO:0000313" key="3">
    <source>
        <dbReference type="Proteomes" id="UP001301350"/>
    </source>
</evidence>
<name>A0AAV9J1Z8_CYACA</name>
<feature type="region of interest" description="Disordered" evidence="1">
    <location>
        <begin position="60"/>
        <end position="87"/>
    </location>
</feature>
<organism evidence="2 3">
    <name type="scientific">Cyanidium caldarium</name>
    <name type="common">Red alga</name>
    <dbReference type="NCBI Taxonomy" id="2771"/>
    <lineage>
        <taxon>Eukaryota</taxon>
        <taxon>Rhodophyta</taxon>
        <taxon>Bangiophyceae</taxon>
        <taxon>Cyanidiales</taxon>
        <taxon>Cyanidiaceae</taxon>
        <taxon>Cyanidium</taxon>
    </lineage>
</organism>
<comment type="caution">
    <text evidence="2">The sequence shown here is derived from an EMBL/GenBank/DDBJ whole genome shotgun (WGS) entry which is preliminary data.</text>
</comment>
<sequence>MSVPYECIKCGAQRFGQHAEGHLVCLVCQTVQPWYEESAVDAHESVAHFARQTLWSQSQSQQRKRQRAERAAQGPQAQRHRQRVQQRRQRRVQTAEALLLCETPAAVLALVYGQVGAVVCAQFGTDLGHRRYRRAAWRLLEGIWRARYPNDRRYVEQAFQSGSGPIKLRLQLHTLAAVVFIAQLYSCERPLDSAQFVQCWTAEREHVLADALTPYVHWVPGREGMARESLRVTAAAFVQQYGWPALQAFWARARSGTEDIPLVDAEAVAADLLQRIPEAGDSDVGSAATLLSWMQQQGWRRAETELELVADVVLAVALQRGQRTLALPCSSPTPDATPTAAENTTPLWPYYRLLTDVDAGRQHERLQVQCIERYRMQLPRTHRRQPWLDALIEALEQRHQHQNVWDISPWHTSAAVFETRRTQADTTQSCPRWLQAAVAYLDLPPARLAPCLFRRASDHGILASRPRQTS</sequence>
<dbReference type="Proteomes" id="UP001301350">
    <property type="component" value="Unassembled WGS sequence"/>
</dbReference>
<dbReference type="AlphaFoldDB" id="A0AAV9J1Z8"/>
<dbReference type="EMBL" id="JANCYW010000018">
    <property type="protein sequence ID" value="KAK4538582.1"/>
    <property type="molecule type" value="Genomic_DNA"/>
</dbReference>
<evidence type="ECO:0000313" key="2">
    <source>
        <dbReference type="EMBL" id="KAK4538582.1"/>
    </source>
</evidence>
<keyword evidence="3" id="KW-1185">Reference proteome</keyword>
<gene>
    <name evidence="2" type="ORF">CDCA_CDCA18G4607</name>
</gene>